<dbReference type="AlphaFoldDB" id="A0A1G7QI67"/>
<proteinExistence type="predicted"/>
<evidence type="ECO:0000313" key="2">
    <source>
        <dbReference type="Proteomes" id="UP000198863"/>
    </source>
</evidence>
<evidence type="ECO:0000313" key="1">
    <source>
        <dbReference type="EMBL" id="SDF98155.1"/>
    </source>
</evidence>
<dbReference type="RefSeq" id="WP_091060822.1">
    <property type="nucleotide sequence ID" value="NZ_FNCF01000002.1"/>
</dbReference>
<dbReference type="OrthoDB" id="5188589at2"/>
<dbReference type="Proteomes" id="UP000198863">
    <property type="component" value="Unassembled WGS sequence"/>
</dbReference>
<reference evidence="2" key="1">
    <citation type="submission" date="2016-10" db="EMBL/GenBank/DDBJ databases">
        <authorList>
            <person name="Varghese N."/>
            <person name="Submissions S."/>
        </authorList>
    </citation>
    <scope>NUCLEOTIDE SEQUENCE [LARGE SCALE GENOMIC DNA]</scope>
    <source>
        <strain evidence="2">DSM 44526</strain>
    </source>
</reference>
<keyword evidence="2" id="KW-1185">Reference proteome</keyword>
<sequence length="204" mass="21339">MRVVPLGRRLTVVDLSLSGQADPAAVRGFVHVDGEQLELGGPATLLWDAARRSGDPVEVEALARGWGLDDAGTTAGWAQLRELGAVADLEDTPDGRRDWAAAHTLHPLQPGLGEVPGRAALHQVGLPGHPVAELSRPLRDVWAWGPLFADLWASVTWHAAGYLAAGVDAPGAVDADLLLADLVESLPALLSTTAAYVDLAVGRP</sequence>
<protein>
    <submittedName>
        <fullName evidence="1">Uncharacterized protein</fullName>
    </submittedName>
</protein>
<name>A0A1G7QI67_9ACTN</name>
<gene>
    <name evidence="1" type="ORF">SAMN05660324_1492</name>
</gene>
<dbReference type="EMBL" id="FNCF01000002">
    <property type="protein sequence ID" value="SDF98155.1"/>
    <property type="molecule type" value="Genomic_DNA"/>
</dbReference>
<accession>A0A1G7QI67</accession>
<organism evidence="1 2">
    <name type="scientific">Klenkia brasiliensis</name>
    <dbReference type="NCBI Taxonomy" id="333142"/>
    <lineage>
        <taxon>Bacteria</taxon>
        <taxon>Bacillati</taxon>
        <taxon>Actinomycetota</taxon>
        <taxon>Actinomycetes</taxon>
        <taxon>Geodermatophilales</taxon>
        <taxon>Geodermatophilaceae</taxon>
        <taxon>Klenkia</taxon>
    </lineage>
</organism>